<organism evidence="2 3">
    <name type="scientific">Candidatus Protochlamydia naegleriophila</name>
    <dbReference type="NCBI Taxonomy" id="389348"/>
    <lineage>
        <taxon>Bacteria</taxon>
        <taxon>Pseudomonadati</taxon>
        <taxon>Chlamydiota</taxon>
        <taxon>Chlamydiia</taxon>
        <taxon>Parachlamydiales</taxon>
        <taxon>Parachlamydiaceae</taxon>
        <taxon>Candidatus Protochlamydia</taxon>
    </lineage>
</organism>
<dbReference type="Proteomes" id="UP000069902">
    <property type="component" value="Chromosome cPNK"/>
</dbReference>
<protein>
    <submittedName>
        <fullName evidence="2">Uncharacterized protein</fullName>
    </submittedName>
</protein>
<accession>A0A0U5JDD5</accession>
<evidence type="ECO:0000256" key="1">
    <source>
        <dbReference type="SAM" id="Phobius"/>
    </source>
</evidence>
<evidence type="ECO:0000313" key="2">
    <source>
        <dbReference type="EMBL" id="CUI16810.1"/>
    </source>
</evidence>
<name>A0A0U5JDD5_9BACT</name>
<dbReference type="EMBL" id="LN879502">
    <property type="protein sequence ID" value="CUI16810.1"/>
    <property type="molecule type" value="Genomic_DNA"/>
</dbReference>
<dbReference type="AlphaFoldDB" id="A0A0U5JDD5"/>
<reference evidence="3" key="1">
    <citation type="submission" date="2015-09" db="EMBL/GenBank/DDBJ databases">
        <authorList>
            <person name="Bertelli C."/>
        </authorList>
    </citation>
    <scope>NUCLEOTIDE SEQUENCE [LARGE SCALE GENOMIC DNA]</scope>
    <source>
        <strain evidence="3">KNic</strain>
    </source>
</reference>
<dbReference type="STRING" id="389348.PNK_1193"/>
<dbReference type="InParanoid" id="A0A0U5JDD5"/>
<feature type="transmembrane region" description="Helical" evidence="1">
    <location>
        <begin position="9"/>
        <end position="27"/>
    </location>
</feature>
<sequence>MSVGSMIKWGGYLVSVLVFIFGTILFYNDTKNLLSSLSAAILSALLVLISFIMISWLAQVFTKK</sequence>
<evidence type="ECO:0000313" key="3">
    <source>
        <dbReference type="Proteomes" id="UP000069902"/>
    </source>
</evidence>
<dbReference type="PATRIC" id="fig|389348.3.peg.1323"/>
<keyword evidence="3" id="KW-1185">Reference proteome</keyword>
<keyword evidence="1" id="KW-0472">Membrane</keyword>
<proteinExistence type="predicted"/>
<dbReference type="RefSeq" id="WP_032125604.1">
    <property type="nucleotide sequence ID" value="NZ_LN879502.1"/>
</dbReference>
<keyword evidence="1" id="KW-0812">Transmembrane</keyword>
<feature type="transmembrane region" description="Helical" evidence="1">
    <location>
        <begin position="33"/>
        <end position="58"/>
    </location>
</feature>
<dbReference type="KEGG" id="pnl:PNK_1193"/>
<gene>
    <name evidence="2" type="ORF">PNK_1193</name>
</gene>
<keyword evidence="1" id="KW-1133">Transmembrane helix</keyword>